<accession>A0A369KAX0</accession>
<dbReference type="Proteomes" id="UP000076154">
    <property type="component" value="Unassembled WGS sequence"/>
</dbReference>
<dbReference type="GO" id="GO:0019171">
    <property type="term" value="F:(3R)-hydroxyacyl-[acyl-carrier-protein] dehydratase activity"/>
    <property type="evidence" value="ECO:0007669"/>
    <property type="project" value="InterPro"/>
</dbReference>
<dbReference type="AlphaFoldDB" id="A0A369KAX0"/>
<evidence type="ECO:0000313" key="3">
    <source>
        <dbReference type="EMBL" id="RDB31058.1"/>
    </source>
</evidence>
<dbReference type="InterPro" id="IPR040883">
    <property type="entry name" value="FAS_meander"/>
</dbReference>
<dbReference type="STRING" id="39966.A0A369KAX0"/>
<evidence type="ECO:0000313" key="4">
    <source>
        <dbReference type="Proteomes" id="UP000076154"/>
    </source>
</evidence>
<keyword evidence="1" id="KW-0808">Transferase</keyword>
<dbReference type="Gene3D" id="3.30.1120.100">
    <property type="match status" value="1"/>
</dbReference>
<dbReference type="PANTHER" id="PTHR10982">
    <property type="entry name" value="MALONYL COA-ACYL CARRIER PROTEIN TRANSACYLASE"/>
    <property type="match status" value="1"/>
</dbReference>
<evidence type="ECO:0000256" key="1">
    <source>
        <dbReference type="ARBA" id="ARBA00022679"/>
    </source>
</evidence>
<sequence>MTYKEVVFRMIRLMFVAHEKHRVDVSLRNVTGDWLRPTEQLLASEDTAYFLAISQHPGQKHVPFVPVLVPPSRFGSRRRLKISKLCLTKTHNVFVFFKAPSLRRAPLRRINLSRSCWVTSTRKYDGDESVIPAIDYLANQPASVVSDFSGVFCSVSGGDIVYAIGDDVPEASAWLESLAGPALRQQVVVKPDSVILFGAARSYGARTPDFKALEIKFDASLELIDVTIFEDRRHVSVPLLLQFQYKPSSGCAPIYEIAVG</sequence>
<protein>
    <recommendedName>
        <fullName evidence="2">Fatty acid synthase meander beta sheet domain-containing protein</fullName>
    </recommendedName>
</protein>
<keyword evidence="4" id="KW-1185">Reference proteome</keyword>
<reference evidence="3" key="1">
    <citation type="submission" date="2018-04" db="EMBL/GenBank/DDBJ databases">
        <title>Whole genome sequencing of Hypsizygus marmoreus.</title>
        <authorList>
            <person name="Choi I.-G."/>
            <person name="Min B."/>
            <person name="Kim J.-G."/>
            <person name="Kim S."/>
            <person name="Oh Y.-L."/>
            <person name="Kong W.-S."/>
            <person name="Park H."/>
            <person name="Jeong J."/>
            <person name="Song E.-S."/>
        </authorList>
    </citation>
    <scope>NUCLEOTIDE SEQUENCE [LARGE SCALE GENOMIC DNA]</scope>
    <source>
        <strain evidence="3">51987-8</strain>
    </source>
</reference>
<comment type="caution">
    <text evidence="3">The sequence shown here is derived from an EMBL/GenBank/DDBJ whole genome shotgun (WGS) entry which is preliminary data.</text>
</comment>
<dbReference type="PANTHER" id="PTHR10982:SF21">
    <property type="entry name" value="FATTY ACID SYNTHASE SUBUNIT BETA"/>
    <property type="match status" value="1"/>
</dbReference>
<name>A0A369KAX0_HYPMA</name>
<dbReference type="OrthoDB" id="4251012at2759"/>
<organism evidence="3 4">
    <name type="scientific">Hypsizygus marmoreus</name>
    <name type="common">White beech mushroom</name>
    <name type="synonym">Agaricus marmoreus</name>
    <dbReference type="NCBI Taxonomy" id="39966"/>
    <lineage>
        <taxon>Eukaryota</taxon>
        <taxon>Fungi</taxon>
        <taxon>Dikarya</taxon>
        <taxon>Basidiomycota</taxon>
        <taxon>Agaricomycotina</taxon>
        <taxon>Agaricomycetes</taxon>
        <taxon>Agaricomycetidae</taxon>
        <taxon>Agaricales</taxon>
        <taxon>Tricholomatineae</taxon>
        <taxon>Lyophyllaceae</taxon>
        <taxon>Hypsizygus</taxon>
    </lineage>
</organism>
<dbReference type="GO" id="GO:0016740">
    <property type="term" value="F:transferase activity"/>
    <property type="evidence" value="ECO:0007669"/>
    <property type="project" value="UniProtKB-KW"/>
</dbReference>
<feature type="domain" description="Fatty acid synthase meander beta sheet" evidence="2">
    <location>
        <begin position="184"/>
        <end position="258"/>
    </location>
</feature>
<dbReference type="Gene3D" id="1.20.930.70">
    <property type="match status" value="2"/>
</dbReference>
<dbReference type="Pfam" id="PF17951">
    <property type="entry name" value="FAS_meander"/>
    <property type="match status" value="1"/>
</dbReference>
<dbReference type="InterPro" id="IPR050830">
    <property type="entry name" value="Fungal_FAS"/>
</dbReference>
<proteinExistence type="predicted"/>
<gene>
    <name evidence="3" type="ORF">Hypma_000011</name>
</gene>
<dbReference type="InParanoid" id="A0A369KAX0"/>
<evidence type="ECO:0000259" key="2">
    <source>
        <dbReference type="Pfam" id="PF17951"/>
    </source>
</evidence>
<dbReference type="EMBL" id="LUEZ02000001">
    <property type="protein sequence ID" value="RDB31058.1"/>
    <property type="molecule type" value="Genomic_DNA"/>
</dbReference>